<feature type="transmembrane region" description="Helical" evidence="8">
    <location>
        <begin position="97"/>
        <end position="115"/>
    </location>
</feature>
<keyword evidence="4 8" id="KW-0812">Transmembrane</keyword>
<dbReference type="GeneID" id="30963684"/>
<dbReference type="OrthoDB" id="445566at2759"/>
<evidence type="ECO:0000256" key="2">
    <source>
        <dbReference type="ARBA" id="ARBA00004922"/>
    </source>
</evidence>
<comment type="pathway">
    <text evidence="2 8">Protein modification; protein glycosylation.</text>
</comment>
<dbReference type="Pfam" id="PF02109">
    <property type="entry name" value="DAD"/>
    <property type="match status" value="1"/>
</dbReference>
<evidence type="ECO:0000313" key="10">
    <source>
        <dbReference type="Proteomes" id="UP000095038"/>
    </source>
</evidence>
<comment type="similarity">
    <text evidence="3 8">Belongs to the DAD/OST2 family.</text>
</comment>
<dbReference type="GO" id="GO:0008250">
    <property type="term" value="C:oligosaccharyltransferase complex"/>
    <property type="evidence" value="ECO:0007669"/>
    <property type="project" value="EnsemblFungi"/>
</dbReference>
<dbReference type="UniPathway" id="UPA00378"/>
<keyword evidence="5 8" id="KW-0256">Endoplasmic reticulum</keyword>
<comment type="subcellular location">
    <subcellularLocation>
        <location evidence="1 8">Endoplasmic reticulum membrane</location>
        <topology evidence="1 8">Multi-pass membrane protein</topology>
    </subcellularLocation>
</comment>
<feature type="transmembrane region" description="Helical" evidence="8">
    <location>
        <begin position="31"/>
        <end position="50"/>
    </location>
</feature>
<evidence type="ECO:0000256" key="1">
    <source>
        <dbReference type="ARBA" id="ARBA00004477"/>
    </source>
</evidence>
<dbReference type="InParanoid" id="A0A1D2VE91"/>
<name>A0A1D2VE91_9ASCO</name>
<evidence type="ECO:0000313" key="9">
    <source>
        <dbReference type="EMBL" id="ODV59946.1"/>
    </source>
</evidence>
<evidence type="ECO:0000256" key="3">
    <source>
        <dbReference type="ARBA" id="ARBA00009386"/>
    </source>
</evidence>
<dbReference type="STRING" id="1344418.A0A1D2VE91"/>
<protein>
    <recommendedName>
        <fullName evidence="8">Dolichyl-diphosphooligosaccharide--protein glycosyltransferase subunit OST2</fullName>
        <shortName evidence="8">Oligosaccharyl transferase subunit OST2</shortName>
    </recommendedName>
</protein>
<keyword evidence="6 8" id="KW-1133">Transmembrane helix</keyword>
<evidence type="ECO:0000256" key="7">
    <source>
        <dbReference type="ARBA" id="ARBA00023136"/>
    </source>
</evidence>
<dbReference type="RefSeq" id="XP_020046253.1">
    <property type="nucleotide sequence ID" value="XM_020190048.2"/>
</dbReference>
<proteinExistence type="inferred from homology"/>
<reference evidence="10" key="1">
    <citation type="submission" date="2016-05" db="EMBL/GenBank/DDBJ databases">
        <title>Comparative genomics of biotechnologically important yeasts.</title>
        <authorList>
            <consortium name="DOE Joint Genome Institute"/>
            <person name="Riley R."/>
            <person name="Haridas S."/>
            <person name="Wolfe K.H."/>
            <person name="Lopes M.R."/>
            <person name="Hittinger C.T."/>
            <person name="Goker M."/>
            <person name="Salamov A."/>
            <person name="Wisecaver J."/>
            <person name="Long T.M."/>
            <person name="Aerts A.L."/>
            <person name="Barry K."/>
            <person name="Choi C."/>
            <person name="Clum A."/>
            <person name="Coughlan A.Y."/>
            <person name="Deshpande S."/>
            <person name="Douglass A.P."/>
            <person name="Hanson S.J."/>
            <person name="Klenk H.-P."/>
            <person name="Labutti K."/>
            <person name="Lapidus A."/>
            <person name="Lindquist E."/>
            <person name="Lipzen A."/>
            <person name="Meier-Kolthoff J.P."/>
            <person name="Ohm R.A."/>
            <person name="Otillar R.P."/>
            <person name="Pangilinan J."/>
            <person name="Peng Y."/>
            <person name="Rokas A."/>
            <person name="Rosa C.A."/>
            <person name="Scheuner C."/>
            <person name="Sibirny A.A."/>
            <person name="Slot J.C."/>
            <person name="Stielow J.B."/>
            <person name="Sun H."/>
            <person name="Kurtzman C.P."/>
            <person name="Blackwell M."/>
            <person name="Grigoriev I.V."/>
            <person name="Jeffries T.W."/>
        </authorList>
    </citation>
    <scope>NUCLEOTIDE SEQUENCE [LARGE SCALE GENOMIC DNA]</scope>
    <source>
        <strain evidence="10">DSM 1968</strain>
    </source>
</reference>
<dbReference type="FunCoup" id="A0A1D2VE91">
    <property type="interactions" value="729"/>
</dbReference>
<keyword evidence="10" id="KW-1185">Reference proteome</keyword>
<evidence type="ECO:0000256" key="4">
    <source>
        <dbReference type="ARBA" id="ARBA00022692"/>
    </source>
</evidence>
<feature type="transmembrane region" description="Helical" evidence="8">
    <location>
        <begin position="56"/>
        <end position="76"/>
    </location>
</feature>
<feature type="non-terminal residue" evidence="9">
    <location>
        <position position="1"/>
    </location>
</feature>
<dbReference type="PANTHER" id="PTHR10705">
    <property type="entry name" value="DOLICHYL-DIPHOSPHOOLIGOSACCHARIDE--PROTEIN GLYCOSYLTRANSFERASE SUBUNIT DAD1"/>
    <property type="match status" value="1"/>
</dbReference>
<organism evidence="9 10">
    <name type="scientific">Ascoidea rubescens DSM 1968</name>
    <dbReference type="NCBI Taxonomy" id="1344418"/>
    <lineage>
        <taxon>Eukaryota</taxon>
        <taxon>Fungi</taxon>
        <taxon>Dikarya</taxon>
        <taxon>Ascomycota</taxon>
        <taxon>Saccharomycotina</taxon>
        <taxon>Saccharomycetes</taxon>
        <taxon>Ascoideaceae</taxon>
        <taxon>Ascoidea</taxon>
    </lineage>
</organism>
<dbReference type="Proteomes" id="UP000095038">
    <property type="component" value="Unassembled WGS sequence"/>
</dbReference>
<evidence type="ECO:0000256" key="8">
    <source>
        <dbReference type="RuleBase" id="RU361136"/>
    </source>
</evidence>
<gene>
    <name evidence="9" type="ORF">ASCRUDRAFT_28417</name>
</gene>
<dbReference type="PANTHER" id="PTHR10705:SF0">
    <property type="entry name" value="DOLICHYL-DIPHOSPHOOLIGOSACCHARIDE--PROTEIN GLYCOSYLTRANSFERASE SUBUNIT DAD1"/>
    <property type="match status" value="1"/>
</dbReference>
<accession>A0A1D2VE91</accession>
<dbReference type="GO" id="GO:0006487">
    <property type="term" value="P:protein N-linked glycosylation"/>
    <property type="evidence" value="ECO:0007669"/>
    <property type="project" value="EnsemblFungi"/>
</dbReference>
<keyword evidence="7 8" id="KW-0472">Membrane</keyword>
<dbReference type="InterPro" id="IPR003038">
    <property type="entry name" value="DAD/Ost2"/>
</dbReference>
<dbReference type="AlphaFoldDB" id="A0A1D2VE91"/>
<comment type="subunit">
    <text evidence="8">Component of the oligosaccharyltransferase (OST) complex.</text>
</comment>
<dbReference type="EMBL" id="KV454484">
    <property type="protein sequence ID" value="ODV59946.1"/>
    <property type="molecule type" value="Genomic_DNA"/>
</dbReference>
<evidence type="ECO:0000256" key="5">
    <source>
        <dbReference type="ARBA" id="ARBA00022824"/>
    </source>
</evidence>
<sequence length="116" mass="13526">LHDFQSLIVITYKNYLNDFNSNLNLQIIDTFLLYLVIIGILNFSFVLIQGTYPFNAFLSSFILCVGQFVLTISLRLQTSLENINNKIFKFISVKRSIADYVFTSLILHFIVFHFMN</sequence>
<evidence type="ECO:0000256" key="6">
    <source>
        <dbReference type="ARBA" id="ARBA00022989"/>
    </source>
</evidence>
<comment type="function">
    <text evidence="8">Subunit of the oligosaccharyl transferase (OST) complex that catalyzes the initial transfer of a defined glycan (Glc(3)Man(9)GlcNAc(2) in eukaryotes) from the lipid carrier dolichol-pyrophosphate to an asparagine residue within an Asn-X-Ser/Thr consensus motif in nascent polypeptide chains, the first step in protein N-glycosylation. N-glycosylation occurs cotranslationally and the complex associates with the Sec61 complex at the channel-forming translocon complex that mediates protein translocation across the endoplasmic reticulum (ER). All subunits are required for a maximal enzyme activity.</text>
</comment>
<feature type="non-terminal residue" evidence="9">
    <location>
        <position position="116"/>
    </location>
</feature>